<dbReference type="Proteomes" id="UP000249526">
    <property type="component" value="Unassembled WGS sequence"/>
</dbReference>
<dbReference type="AlphaFoldDB" id="A0A8G1R7A8"/>
<keyword evidence="1" id="KW-1133">Transmembrane helix</keyword>
<keyword evidence="1" id="KW-0472">Membrane</keyword>
<keyword evidence="3" id="KW-1185">Reference proteome</keyword>
<evidence type="ECO:0000313" key="3">
    <source>
        <dbReference type="Proteomes" id="UP000249526"/>
    </source>
</evidence>
<sequence>MFLCPSLAEGYQLYQDVPNFPCLRSLLTSELPYQYHSREVLFPLGLFLFFFSNFHAYFCFGFFFLFFFPFFKLINFSFFLSPSSAAYPNILLSSPPPSPSHILHYPSIHRPFLFRFTTNFFVSNSSSLCWKLLPARLFDTLPSFLFVFSVPPYSFLSCL</sequence>
<reference evidence="2 3" key="1">
    <citation type="submission" date="2018-02" db="EMBL/GenBank/DDBJ databases">
        <title>The genomes of Aspergillus section Nigri reveals drivers in fungal speciation.</title>
        <authorList>
            <consortium name="DOE Joint Genome Institute"/>
            <person name="Vesth T.C."/>
            <person name="Nybo J."/>
            <person name="Theobald S."/>
            <person name="Brandl J."/>
            <person name="Frisvad J.C."/>
            <person name="Nielsen K.F."/>
            <person name="Lyhne E.K."/>
            <person name="Kogle M.E."/>
            <person name="Kuo A."/>
            <person name="Riley R."/>
            <person name="Clum A."/>
            <person name="Nolan M."/>
            <person name="Lipzen A."/>
            <person name="Salamov A."/>
            <person name="Henrissat B."/>
            <person name="Wiebenga A."/>
            <person name="De vries R.P."/>
            <person name="Grigoriev I.V."/>
            <person name="Mortensen U.H."/>
            <person name="Andersen M.R."/>
            <person name="Baker S.E."/>
        </authorList>
    </citation>
    <scope>NUCLEOTIDE SEQUENCE [LARGE SCALE GENOMIC DNA]</scope>
    <source>
        <strain evidence="2 3">CBS 112811</strain>
    </source>
</reference>
<evidence type="ECO:0000256" key="1">
    <source>
        <dbReference type="SAM" id="Phobius"/>
    </source>
</evidence>
<name>A0A8G1R7A8_9EURO</name>
<feature type="transmembrane region" description="Helical" evidence="1">
    <location>
        <begin position="40"/>
        <end position="68"/>
    </location>
</feature>
<proteinExistence type="predicted"/>
<dbReference type="GeneID" id="37158371"/>
<dbReference type="RefSeq" id="XP_025517893.1">
    <property type="nucleotide sequence ID" value="XM_025654969.1"/>
</dbReference>
<dbReference type="EMBL" id="KZ825058">
    <property type="protein sequence ID" value="RAH59971.1"/>
    <property type="molecule type" value="Genomic_DNA"/>
</dbReference>
<protein>
    <submittedName>
        <fullName evidence="2">Uncharacterized protein</fullName>
    </submittedName>
</protein>
<keyword evidence="1" id="KW-0812">Transmembrane</keyword>
<gene>
    <name evidence="2" type="ORF">BO85DRAFT_255159</name>
</gene>
<evidence type="ECO:0000313" key="2">
    <source>
        <dbReference type="EMBL" id="RAH59971.1"/>
    </source>
</evidence>
<organism evidence="2 3">
    <name type="scientific">Aspergillus piperis CBS 112811</name>
    <dbReference type="NCBI Taxonomy" id="1448313"/>
    <lineage>
        <taxon>Eukaryota</taxon>
        <taxon>Fungi</taxon>
        <taxon>Dikarya</taxon>
        <taxon>Ascomycota</taxon>
        <taxon>Pezizomycotina</taxon>
        <taxon>Eurotiomycetes</taxon>
        <taxon>Eurotiomycetidae</taxon>
        <taxon>Eurotiales</taxon>
        <taxon>Aspergillaceae</taxon>
        <taxon>Aspergillus</taxon>
        <taxon>Aspergillus subgen. Circumdati</taxon>
    </lineage>
</organism>
<accession>A0A8G1R7A8</accession>